<evidence type="ECO:0008006" key="12">
    <source>
        <dbReference type="Google" id="ProtNLM"/>
    </source>
</evidence>
<dbReference type="InterPro" id="IPR050882">
    <property type="entry name" value="Prepilin_peptidase/N-MTase"/>
</dbReference>
<keyword evidence="6 7" id="KW-0472">Membrane</keyword>
<feature type="transmembrane region" description="Helical" evidence="7">
    <location>
        <begin position="228"/>
        <end position="247"/>
    </location>
</feature>
<dbReference type="AlphaFoldDB" id="A0A1F2WRK9"/>
<evidence type="ECO:0000259" key="9">
    <source>
        <dbReference type="Pfam" id="PF06750"/>
    </source>
</evidence>
<dbReference type="PANTHER" id="PTHR30487:SF0">
    <property type="entry name" value="PREPILIN LEADER PEPTIDASE_N-METHYLTRANSFERASE-RELATED"/>
    <property type="match status" value="1"/>
</dbReference>
<feature type="transmembrane region" description="Helical" evidence="7">
    <location>
        <begin position="100"/>
        <end position="121"/>
    </location>
</feature>
<comment type="subcellular location">
    <subcellularLocation>
        <location evidence="1">Cell membrane</location>
        <topology evidence="1">Multi-pass membrane protein</topology>
    </subcellularLocation>
</comment>
<evidence type="ECO:0000313" key="10">
    <source>
        <dbReference type="EMBL" id="OFW59508.1"/>
    </source>
</evidence>
<evidence type="ECO:0000259" key="8">
    <source>
        <dbReference type="Pfam" id="PF01478"/>
    </source>
</evidence>
<protein>
    <recommendedName>
        <fullName evidence="12">Prepilin peptidase</fullName>
    </recommendedName>
</protein>
<evidence type="ECO:0000313" key="11">
    <source>
        <dbReference type="Proteomes" id="UP000177876"/>
    </source>
</evidence>
<reference evidence="10 11" key="1">
    <citation type="journal article" date="2016" name="Nat. Commun.">
        <title>Thousands of microbial genomes shed light on interconnected biogeochemical processes in an aquifer system.</title>
        <authorList>
            <person name="Anantharaman K."/>
            <person name="Brown C.T."/>
            <person name="Hug L.A."/>
            <person name="Sharon I."/>
            <person name="Castelle C.J."/>
            <person name="Probst A.J."/>
            <person name="Thomas B.C."/>
            <person name="Singh A."/>
            <person name="Wilkins M.J."/>
            <person name="Karaoz U."/>
            <person name="Brodie E.L."/>
            <person name="Williams K.H."/>
            <person name="Hubbard S.S."/>
            <person name="Banfield J.F."/>
        </authorList>
    </citation>
    <scope>NUCLEOTIDE SEQUENCE [LARGE SCALE GENOMIC DNA]</scope>
</reference>
<dbReference type="InterPro" id="IPR000045">
    <property type="entry name" value="Prepilin_IV_endopep_pep"/>
</dbReference>
<dbReference type="Gene3D" id="1.20.120.1220">
    <property type="match status" value="1"/>
</dbReference>
<sequence>MYFSAVVFLFGLVVGSFNNVAIFRIPESKSLWTPRSFCPQCGKTIVWHDNLPLLSYAILHGQCRNCHESISARYPLVELITGLLYLAVFAKCGFTWKAELLPYLFMVTVLVIVSVIDIQMQIIPNKIIYPAIPIGLAAMGIVALVRGDGNIILRSLIGFAIGAVPLGLLALLIPKGMGMGDAKLAAFTGIFLGYYQAIALFFGFLLGSILGILLMVLGGKGRKSRIPFGPYLAAGALIALFWGPAIWDFYRNLF</sequence>
<evidence type="ECO:0000256" key="1">
    <source>
        <dbReference type="ARBA" id="ARBA00004651"/>
    </source>
</evidence>
<dbReference type="Pfam" id="PF01478">
    <property type="entry name" value="Peptidase_A24"/>
    <property type="match status" value="1"/>
</dbReference>
<evidence type="ECO:0000256" key="4">
    <source>
        <dbReference type="ARBA" id="ARBA00022692"/>
    </source>
</evidence>
<dbReference type="GO" id="GO:0005886">
    <property type="term" value="C:plasma membrane"/>
    <property type="evidence" value="ECO:0007669"/>
    <property type="project" value="UniProtKB-SubCell"/>
</dbReference>
<dbReference type="PANTHER" id="PTHR30487">
    <property type="entry name" value="TYPE 4 PREPILIN-LIKE PROTEINS LEADER PEPTIDE-PROCESSING ENZYME"/>
    <property type="match status" value="1"/>
</dbReference>
<comment type="similarity">
    <text evidence="2">Belongs to the peptidase A24 family.</text>
</comment>
<evidence type="ECO:0000256" key="6">
    <source>
        <dbReference type="ARBA" id="ARBA00023136"/>
    </source>
</evidence>
<dbReference type="Proteomes" id="UP000177876">
    <property type="component" value="Unassembled WGS sequence"/>
</dbReference>
<evidence type="ECO:0000256" key="2">
    <source>
        <dbReference type="ARBA" id="ARBA00005801"/>
    </source>
</evidence>
<keyword evidence="3" id="KW-1003">Cell membrane</keyword>
<evidence type="ECO:0000256" key="7">
    <source>
        <dbReference type="SAM" id="Phobius"/>
    </source>
</evidence>
<name>A0A1F2WRK9_9ACTN</name>
<comment type="caution">
    <text evidence="10">The sequence shown here is derived from an EMBL/GenBank/DDBJ whole genome shotgun (WGS) entry which is preliminary data.</text>
</comment>
<dbReference type="Pfam" id="PF06750">
    <property type="entry name" value="A24_N_bact"/>
    <property type="match status" value="1"/>
</dbReference>
<dbReference type="InterPro" id="IPR010627">
    <property type="entry name" value="Prepilin_pept_A24_N"/>
</dbReference>
<dbReference type="GO" id="GO:0006465">
    <property type="term" value="P:signal peptide processing"/>
    <property type="evidence" value="ECO:0007669"/>
    <property type="project" value="TreeGrafter"/>
</dbReference>
<feature type="transmembrane region" description="Helical" evidence="7">
    <location>
        <begin position="152"/>
        <end position="173"/>
    </location>
</feature>
<feature type="domain" description="Prepilin type IV endopeptidase peptidase" evidence="8">
    <location>
        <begin position="104"/>
        <end position="212"/>
    </location>
</feature>
<proteinExistence type="inferred from homology"/>
<gene>
    <name evidence="10" type="ORF">A2Y75_11385</name>
</gene>
<feature type="transmembrane region" description="Helical" evidence="7">
    <location>
        <begin position="193"/>
        <end position="216"/>
    </location>
</feature>
<organism evidence="10 11">
    <name type="scientific">Candidatus Solincola sediminis</name>
    <dbReference type="NCBI Taxonomy" id="1797199"/>
    <lineage>
        <taxon>Bacteria</taxon>
        <taxon>Bacillati</taxon>
        <taxon>Actinomycetota</taxon>
        <taxon>Candidatus Geothermincolia</taxon>
        <taxon>Candidatus Geothermincolales</taxon>
        <taxon>Candidatus Geothermincolaceae</taxon>
        <taxon>Candidatus Solincola</taxon>
    </lineage>
</organism>
<dbReference type="GO" id="GO:0004190">
    <property type="term" value="F:aspartic-type endopeptidase activity"/>
    <property type="evidence" value="ECO:0007669"/>
    <property type="project" value="InterPro"/>
</dbReference>
<evidence type="ECO:0000256" key="3">
    <source>
        <dbReference type="ARBA" id="ARBA00022475"/>
    </source>
</evidence>
<keyword evidence="4 7" id="KW-0812">Transmembrane</keyword>
<accession>A0A1F2WRK9</accession>
<dbReference type="EMBL" id="MELK01000015">
    <property type="protein sequence ID" value="OFW59508.1"/>
    <property type="molecule type" value="Genomic_DNA"/>
</dbReference>
<feature type="transmembrane region" description="Helical" evidence="7">
    <location>
        <begin position="6"/>
        <end position="25"/>
    </location>
</feature>
<keyword evidence="5 7" id="KW-1133">Transmembrane helix</keyword>
<evidence type="ECO:0000256" key="5">
    <source>
        <dbReference type="ARBA" id="ARBA00022989"/>
    </source>
</evidence>
<dbReference type="STRING" id="1797197.A2Y75_11385"/>
<feature type="transmembrane region" description="Helical" evidence="7">
    <location>
        <begin position="127"/>
        <end position="145"/>
    </location>
</feature>
<feature type="domain" description="Prepilin peptidase A24 N-terminal" evidence="9">
    <location>
        <begin position="9"/>
        <end position="91"/>
    </location>
</feature>